<sequence length="874" mass="100691">MTRKKLLIQNLHLKESTYTPIFLSSIPFCYIHNLQTKPPGQSLRKNSNFSISRNSKLKEITNKSNFINPSPNSRNPNLNIPRIFDKDAVLHRDANDLALALENKNLLKLFQIWVKVFNFAPPFKKLSFQKAIISTTATRKTHISRFFEILVTITGSTIDELINSIYSLLIPTTDTTLNYSSFESAQILYFAVKLIDDISYLEKNILEKKIVKIGQINVIKSCFKNLVPLSVSFISSSAEQLIQQFTVLEKLHKNKLTSFQQRLLILGAHYSKNYPLCTLLYKAALQKLEDQSPKHIKGFYWVTGAILQHIALCSQSFCSVIDTSYIITKNMEAGSSLRMADYFWLMSIYGSCGETEMVINTFKESLALSDYSVLEIQCKALFNGIALAYNLENNLFDNISRIGELEQAKASNVAEYCVEQFSNLVNQNSRISPSTLLLFSKALGEMAQEDQLKKILQYCTSNLPKIAKYPLIEYLHMISKQKSHLDSTLYNTYLQQLGDLLEGNSYEYYTFKLNFELDSNGRKSLAGPIQEYNELQKVLNTPHTITLHIKQLYNQHLQTTKNPNLLNSSDNETYGLTLIKHQIEKMISALGNNLDLLLHYSVLSALLSQPQITASLEMESRHPIFGIFNKIVQLDSISDVVETLLKINLYINTKFIESYMRSQLALERINHQKLESWWNDFWMKQMPTANHLSIESEKDSSFEPSRFPLWFSPNSHVVCFFIDAAIRLGYLSIGLQVMDSIHRTISNLQSNQNVLWVRSVCKQRVFNAYFDLLCIIEDGNVDSEQDIRESFKSEHEVIESFNFEERVLNMFELMKVANLSPSPHFFCYVMEKSSEFGQDYIVGLVEHNYRKMEESGIYPRNFMVNYFNKKMNFE</sequence>
<reference evidence="1 2" key="1">
    <citation type="journal article" date="2018" name="MBio">
        <title>Comparative Genomics Reveals the Core Gene Toolbox for the Fungus-Insect Symbiosis.</title>
        <authorList>
            <person name="Wang Y."/>
            <person name="Stata M."/>
            <person name="Wang W."/>
            <person name="Stajich J.E."/>
            <person name="White M.M."/>
            <person name="Moncalvo J.M."/>
        </authorList>
    </citation>
    <scope>NUCLEOTIDE SEQUENCE [LARGE SCALE GENOMIC DNA]</scope>
    <source>
        <strain evidence="1 2">AUS-126-30</strain>
    </source>
</reference>
<gene>
    <name evidence="1" type="ORF">BB558_003802</name>
</gene>
<comment type="caution">
    <text evidence="1">The sequence shown here is derived from an EMBL/GenBank/DDBJ whole genome shotgun (WGS) entry which is preliminary data.</text>
</comment>
<dbReference type="AlphaFoldDB" id="A0A2U1J501"/>
<keyword evidence="2" id="KW-1185">Reference proteome</keyword>
<evidence type="ECO:0000313" key="1">
    <source>
        <dbReference type="EMBL" id="PWA00160.1"/>
    </source>
</evidence>
<dbReference type="EMBL" id="MBFU01000357">
    <property type="protein sequence ID" value="PWA00160.1"/>
    <property type="molecule type" value="Genomic_DNA"/>
</dbReference>
<evidence type="ECO:0000313" key="2">
    <source>
        <dbReference type="Proteomes" id="UP000245591"/>
    </source>
</evidence>
<proteinExistence type="predicted"/>
<name>A0A2U1J501_SMIAN</name>
<protein>
    <submittedName>
        <fullName evidence="1">Uncharacterized protein</fullName>
    </submittedName>
</protein>
<accession>A0A2U1J501</accession>
<dbReference type="Proteomes" id="UP000245591">
    <property type="component" value="Unassembled WGS sequence"/>
</dbReference>
<organism evidence="1 2">
    <name type="scientific">Smittium angustum</name>
    <dbReference type="NCBI Taxonomy" id="133377"/>
    <lineage>
        <taxon>Eukaryota</taxon>
        <taxon>Fungi</taxon>
        <taxon>Fungi incertae sedis</taxon>
        <taxon>Zoopagomycota</taxon>
        <taxon>Kickxellomycotina</taxon>
        <taxon>Harpellomycetes</taxon>
        <taxon>Harpellales</taxon>
        <taxon>Legeriomycetaceae</taxon>
        <taxon>Smittium</taxon>
    </lineage>
</organism>